<name>A0A381TX60_9ZZZZ</name>
<feature type="domain" description="NAD-dependent epimerase/dehydratase" evidence="2">
    <location>
        <begin position="3"/>
        <end position="235"/>
    </location>
</feature>
<comment type="similarity">
    <text evidence="1">Belongs to the NAD(P)-dependent epimerase/dehydratase family.</text>
</comment>
<proteinExistence type="inferred from homology"/>
<sequence length="317" mass="35098">MNILLTGGAGFIGSHLADAYLREGHVVVILDDFSFGREANVPAGAIVEHLDIRDPALPQVFEKHRIDFVNHHAARADVRDAVKHPELYLDVNVRGGLNLLECARHANVRGFVFASSGGCSYGEPDYVPTDEEHPLNPHDPYGASKVAFELYLQTWSNLYQVPYTIFRYPNVYGPRQDPFGEAAVIAIFAGRMLQHLEVTVFGDGDQVRDFVFVDDIVQANLMATEKSANRAYNLGHAAGVSVNDIYGSLAAIIGYKQSPIYAPARRGEIRRSVLLSECIRDDWGWRPKTLLEEGLRRTVEHVRTHEIAASSADSSNA</sequence>
<evidence type="ECO:0000313" key="3">
    <source>
        <dbReference type="EMBL" id="SVA20592.1"/>
    </source>
</evidence>
<evidence type="ECO:0000256" key="1">
    <source>
        <dbReference type="ARBA" id="ARBA00007637"/>
    </source>
</evidence>
<dbReference type="InterPro" id="IPR001509">
    <property type="entry name" value="Epimerase_deHydtase"/>
</dbReference>
<reference evidence="3" key="1">
    <citation type="submission" date="2018-05" db="EMBL/GenBank/DDBJ databases">
        <authorList>
            <person name="Lanie J.A."/>
            <person name="Ng W.-L."/>
            <person name="Kazmierczak K.M."/>
            <person name="Andrzejewski T.M."/>
            <person name="Davidsen T.M."/>
            <person name="Wayne K.J."/>
            <person name="Tettelin H."/>
            <person name="Glass J.I."/>
            <person name="Rusch D."/>
            <person name="Podicherti R."/>
            <person name="Tsui H.-C.T."/>
            <person name="Winkler M.E."/>
        </authorList>
    </citation>
    <scope>NUCLEOTIDE SEQUENCE</scope>
</reference>
<dbReference type="EMBL" id="UINC01005324">
    <property type="protein sequence ID" value="SVA20592.1"/>
    <property type="molecule type" value="Genomic_DNA"/>
</dbReference>
<accession>A0A381TX60</accession>
<dbReference type="PANTHER" id="PTHR43000">
    <property type="entry name" value="DTDP-D-GLUCOSE 4,6-DEHYDRATASE-RELATED"/>
    <property type="match status" value="1"/>
</dbReference>
<dbReference type="SUPFAM" id="SSF51735">
    <property type="entry name" value="NAD(P)-binding Rossmann-fold domains"/>
    <property type="match status" value="1"/>
</dbReference>
<organism evidence="3">
    <name type="scientific">marine metagenome</name>
    <dbReference type="NCBI Taxonomy" id="408172"/>
    <lineage>
        <taxon>unclassified sequences</taxon>
        <taxon>metagenomes</taxon>
        <taxon>ecological metagenomes</taxon>
    </lineage>
</organism>
<dbReference type="AlphaFoldDB" id="A0A381TX60"/>
<evidence type="ECO:0000259" key="2">
    <source>
        <dbReference type="Pfam" id="PF01370"/>
    </source>
</evidence>
<dbReference type="Gene3D" id="3.40.50.720">
    <property type="entry name" value="NAD(P)-binding Rossmann-like Domain"/>
    <property type="match status" value="1"/>
</dbReference>
<gene>
    <name evidence="3" type="ORF">METZ01_LOCUS73446</name>
</gene>
<dbReference type="InterPro" id="IPR036291">
    <property type="entry name" value="NAD(P)-bd_dom_sf"/>
</dbReference>
<dbReference type="Pfam" id="PF01370">
    <property type="entry name" value="Epimerase"/>
    <property type="match status" value="1"/>
</dbReference>
<protein>
    <recommendedName>
        <fullName evidence="2">NAD-dependent epimerase/dehydratase domain-containing protein</fullName>
    </recommendedName>
</protein>
<dbReference type="Gene3D" id="3.90.25.10">
    <property type="entry name" value="UDP-galactose 4-epimerase, domain 1"/>
    <property type="match status" value="1"/>
</dbReference>